<evidence type="ECO:0000313" key="2">
    <source>
        <dbReference type="EMBL" id="SVB90980.1"/>
    </source>
</evidence>
<feature type="non-terminal residue" evidence="2">
    <location>
        <position position="95"/>
    </location>
</feature>
<name>A0A382HUK4_9ZZZZ</name>
<feature type="transmembrane region" description="Helical" evidence="1">
    <location>
        <begin position="12"/>
        <end position="33"/>
    </location>
</feature>
<keyword evidence="1" id="KW-0472">Membrane</keyword>
<proteinExistence type="predicted"/>
<keyword evidence="1" id="KW-0812">Transmembrane</keyword>
<accession>A0A382HUK4</accession>
<sequence length="95" mass="10798">MEVHILSLRRMLLAVFFLEIGALLIVVPWTSFWDQNVFIESSASLQRMLNNHFVRGAVSGLGVINLGVAVLEMISLLRNTKLLNRIRRSILFCNT</sequence>
<protein>
    <recommendedName>
        <fullName evidence="3">DUF4149 domain-containing protein</fullName>
    </recommendedName>
</protein>
<dbReference type="EMBL" id="UINC01063391">
    <property type="protein sequence ID" value="SVB90980.1"/>
    <property type="molecule type" value="Genomic_DNA"/>
</dbReference>
<dbReference type="AlphaFoldDB" id="A0A382HUK4"/>
<evidence type="ECO:0000256" key="1">
    <source>
        <dbReference type="SAM" id="Phobius"/>
    </source>
</evidence>
<feature type="transmembrane region" description="Helical" evidence="1">
    <location>
        <begin position="53"/>
        <end position="77"/>
    </location>
</feature>
<keyword evidence="1" id="KW-1133">Transmembrane helix</keyword>
<reference evidence="2" key="1">
    <citation type="submission" date="2018-05" db="EMBL/GenBank/DDBJ databases">
        <authorList>
            <person name="Lanie J.A."/>
            <person name="Ng W.-L."/>
            <person name="Kazmierczak K.M."/>
            <person name="Andrzejewski T.M."/>
            <person name="Davidsen T.M."/>
            <person name="Wayne K.J."/>
            <person name="Tettelin H."/>
            <person name="Glass J.I."/>
            <person name="Rusch D."/>
            <person name="Podicherti R."/>
            <person name="Tsui H.-C.T."/>
            <person name="Winkler M.E."/>
        </authorList>
    </citation>
    <scope>NUCLEOTIDE SEQUENCE</scope>
</reference>
<feature type="non-terminal residue" evidence="2">
    <location>
        <position position="1"/>
    </location>
</feature>
<organism evidence="2">
    <name type="scientific">marine metagenome</name>
    <dbReference type="NCBI Taxonomy" id="408172"/>
    <lineage>
        <taxon>unclassified sequences</taxon>
        <taxon>metagenomes</taxon>
        <taxon>ecological metagenomes</taxon>
    </lineage>
</organism>
<gene>
    <name evidence="2" type="ORF">METZ01_LOCUS243834</name>
</gene>
<evidence type="ECO:0008006" key="3">
    <source>
        <dbReference type="Google" id="ProtNLM"/>
    </source>
</evidence>